<keyword evidence="1" id="KW-0413">Isomerase</keyword>
<protein>
    <submittedName>
        <fullName evidence="1">Peptidyl-prolyl cis-trans isomerase</fullName>
    </submittedName>
</protein>
<name>A0A699Z850_HAELA</name>
<evidence type="ECO:0000313" key="2">
    <source>
        <dbReference type="Proteomes" id="UP000485058"/>
    </source>
</evidence>
<dbReference type="AlphaFoldDB" id="A0A699Z850"/>
<gene>
    <name evidence="1" type="ORF">HaLaN_11164</name>
</gene>
<dbReference type="GO" id="GO:0016853">
    <property type="term" value="F:isomerase activity"/>
    <property type="evidence" value="ECO:0007669"/>
    <property type="project" value="UniProtKB-KW"/>
</dbReference>
<dbReference type="InterPro" id="IPR044178">
    <property type="entry name" value="CYP28-like"/>
</dbReference>
<dbReference type="PANTHER" id="PTHR47875">
    <property type="entry name" value="PEPTIDYL-PROLYL CIS-TRANS ISOMERASE CYP28, CHLOROPLASTIC"/>
    <property type="match status" value="1"/>
</dbReference>
<dbReference type="EMBL" id="BLLF01000795">
    <property type="protein sequence ID" value="GFH15014.1"/>
    <property type="molecule type" value="Genomic_DNA"/>
</dbReference>
<dbReference type="Proteomes" id="UP000485058">
    <property type="component" value="Unassembled WGS sequence"/>
</dbReference>
<organism evidence="1 2">
    <name type="scientific">Haematococcus lacustris</name>
    <name type="common">Green alga</name>
    <name type="synonym">Haematococcus pluvialis</name>
    <dbReference type="NCBI Taxonomy" id="44745"/>
    <lineage>
        <taxon>Eukaryota</taxon>
        <taxon>Viridiplantae</taxon>
        <taxon>Chlorophyta</taxon>
        <taxon>core chlorophytes</taxon>
        <taxon>Chlorophyceae</taxon>
        <taxon>CS clade</taxon>
        <taxon>Chlamydomonadales</taxon>
        <taxon>Haematococcaceae</taxon>
        <taxon>Haematococcus</taxon>
    </lineage>
</organism>
<reference evidence="1 2" key="1">
    <citation type="submission" date="2020-02" db="EMBL/GenBank/DDBJ databases">
        <title>Draft genome sequence of Haematococcus lacustris strain NIES-144.</title>
        <authorList>
            <person name="Morimoto D."/>
            <person name="Nakagawa S."/>
            <person name="Yoshida T."/>
            <person name="Sawayama S."/>
        </authorList>
    </citation>
    <scope>NUCLEOTIDE SEQUENCE [LARGE SCALE GENOMIC DNA]</scope>
    <source>
        <strain evidence="1 2">NIES-144</strain>
    </source>
</reference>
<sequence>MAPLSLAQPASAAPALCWPQVPTFKPSDRSKQINMFAQSIGDDRAAGVRRKYGKPLKAVIITSAGELPLDAPQEPPLTALVSRETASAAVA</sequence>
<keyword evidence="2" id="KW-1185">Reference proteome</keyword>
<evidence type="ECO:0000313" key="1">
    <source>
        <dbReference type="EMBL" id="GFH15014.1"/>
    </source>
</evidence>
<proteinExistence type="predicted"/>
<accession>A0A699Z850</accession>
<dbReference type="GO" id="GO:0009507">
    <property type="term" value="C:chloroplast"/>
    <property type="evidence" value="ECO:0007669"/>
    <property type="project" value="TreeGrafter"/>
</dbReference>
<comment type="caution">
    <text evidence="1">The sequence shown here is derived from an EMBL/GenBank/DDBJ whole genome shotgun (WGS) entry which is preliminary data.</text>
</comment>
<dbReference type="PANTHER" id="PTHR47875:SF1">
    <property type="entry name" value="PEPTIDYL-PROLYL CIS-TRANS ISOMERASE CYP28, CHLOROPLASTIC"/>
    <property type="match status" value="1"/>
</dbReference>